<dbReference type="Proteomes" id="UP001153954">
    <property type="component" value="Unassembled WGS sequence"/>
</dbReference>
<evidence type="ECO:0000313" key="1">
    <source>
        <dbReference type="EMBL" id="CAH2102362.1"/>
    </source>
</evidence>
<reference evidence="1" key="1">
    <citation type="submission" date="2022-03" db="EMBL/GenBank/DDBJ databases">
        <authorList>
            <person name="Tunstrom K."/>
        </authorList>
    </citation>
    <scope>NUCLEOTIDE SEQUENCE</scope>
</reference>
<sequence>MSETCLSRFGLHDGCALSIRADELTKELKNPTTNVKWRVAHQTQHRLVEGSFLFNGNLSLRQTGDPDVIDPSNGVIFVTDNYGAQDTKSIQIDKNNGQITIVGVIHPKTGKIDPEYGQVLVVGRHIDPVVEVTTFAGKLDTKKGVIEPKHSVIESSTGQLNPDNNKIDTKYGSLDQRTRLPGKFCTQQAKTNQIWKARSKTSICRSKDRQSSCNNWSN</sequence>
<name>A0AAU9UWD3_EUPED</name>
<evidence type="ECO:0000313" key="2">
    <source>
        <dbReference type="Proteomes" id="UP001153954"/>
    </source>
</evidence>
<organism evidence="1 2">
    <name type="scientific">Euphydryas editha</name>
    <name type="common">Edith's checkerspot</name>
    <dbReference type="NCBI Taxonomy" id="104508"/>
    <lineage>
        <taxon>Eukaryota</taxon>
        <taxon>Metazoa</taxon>
        <taxon>Ecdysozoa</taxon>
        <taxon>Arthropoda</taxon>
        <taxon>Hexapoda</taxon>
        <taxon>Insecta</taxon>
        <taxon>Pterygota</taxon>
        <taxon>Neoptera</taxon>
        <taxon>Endopterygota</taxon>
        <taxon>Lepidoptera</taxon>
        <taxon>Glossata</taxon>
        <taxon>Ditrysia</taxon>
        <taxon>Papilionoidea</taxon>
        <taxon>Nymphalidae</taxon>
        <taxon>Nymphalinae</taxon>
        <taxon>Euphydryas</taxon>
    </lineage>
</organism>
<keyword evidence="2" id="KW-1185">Reference proteome</keyword>
<dbReference type="AlphaFoldDB" id="A0AAU9UWD3"/>
<gene>
    <name evidence="1" type="ORF">EEDITHA_LOCUS17004</name>
</gene>
<dbReference type="EMBL" id="CAKOGL010000025">
    <property type="protein sequence ID" value="CAH2102362.1"/>
    <property type="molecule type" value="Genomic_DNA"/>
</dbReference>
<protein>
    <submittedName>
        <fullName evidence="1">Uncharacterized protein</fullName>
    </submittedName>
</protein>
<proteinExistence type="predicted"/>
<accession>A0AAU9UWD3</accession>
<comment type="caution">
    <text evidence="1">The sequence shown here is derived from an EMBL/GenBank/DDBJ whole genome shotgun (WGS) entry which is preliminary data.</text>
</comment>